<keyword evidence="6" id="KW-0732">Signal</keyword>
<feature type="signal peptide" evidence="6">
    <location>
        <begin position="1"/>
        <end position="15"/>
    </location>
</feature>
<gene>
    <name evidence="7" type="ORF">MYCIT1_LOCUS30487</name>
</gene>
<dbReference type="AlphaFoldDB" id="A0AAD2HQC0"/>
<proteinExistence type="inferred from homology"/>
<dbReference type="EMBL" id="CAVNYO010000440">
    <property type="protein sequence ID" value="CAK5280057.1"/>
    <property type="molecule type" value="Genomic_DNA"/>
</dbReference>
<name>A0AAD2HQC0_9AGAR</name>
<evidence type="ECO:0000256" key="5">
    <source>
        <dbReference type="RuleBase" id="RU361187"/>
    </source>
</evidence>
<keyword evidence="3 5" id="KW-0326">Glycosidase</keyword>
<dbReference type="Gene3D" id="2.115.10.20">
    <property type="entry name" value="Glycosyl hydrolase domain, family 43"/>
    <property type="match status" value="1"/>
</dbReference>
<evidence type="ECO:0008006" key="9">
    <source>
        <dbReference type="Google" id="ProtNLM"/>
    </source>
</evidence>
<evidence type="ECO:0000256" key="1">
    <source>
        <dbReference type="ARBA" id="ARBA00009865"/>
    </source>
</evidence>
<reference evidence="7" key="1">
    <citation type="submission" date="2023-11" db="EMBL/GenBank/DDBJ databases">
        <authorList>
            <person name="De Vega J J."/>
            <person name="De Vega J J."/>
        </authorList>
    </citation>
    <scope>NUCLEOTIDE SEQUENCE</scope>
</reference>
<dbReference type="InterPro" id="IPR023296">
    <property type="entry name" value="Glyco_hydro_beta-prop_sf"/>
</dbReference>
<sequence>MRFLSLLACVVAAKAVLIVPGAVWTDTQGNTIQAHGAGILKVGSTFYWFGEDKAANSALFSAVSCYSSTDLGTWTRHNNALTPIAGSMISNNSIVERPKVIYNKANKEYVMWFHSDTSNYGAAMVGVAVSTTPCGPYTYRGSWNPLGAQSRDEGLFQDADIQGTAYLLYASDNNQNFKITQLDSNYYNVTTQVNQLTGSTLEAPGIVKRNGSYYLFASHTSGWAPNPNKWFVSSSLSTAFSGQSDMSPPNNRTWYSQNAYDLPLGNGAIYMGDRWRADLLGTSSYIWLPMTWASGSPQLIWADLWDLDITAGTYTIPTGTVYEAEKGVIAGSAVLLGASSAFSNNLAVGYLGNGGTVTLTVQGIGAAQWISVYFANGDSGWRTSTVSVNGGAPFTLVQPSSGGGQVTLSVPMKVNLKKGANTLLFSASTCCFQTIGVS</sequence>
<organism evidence="7 8">
    <name type="scientific">Mycena citricolor</name>
    <dbReference type="NCBI Taxonomy" id="2018698"/>
    <lineage>
        <taxon>Eukaryota</taxon>
        <taxon>Fungi</taxon>
        <taxon>Dikarya</taxon>
        <taxon>Basidiomycota</taxon>
        <taxon>Agaricomycotina</taxon>
        <taxon>Agaricomycetes</taxon>
        <taxon>Agaricomycetidae</taxon>
        <taxon>Agaricales</taxon>
        <taxon>Marasmiineae</taxon>
        <taxon>Mycenaceae</taxon>
        <taxon>Mycena</taxon>
    </lineage>
</organism>
<dbReference type="CDD" id="cd18821">
    <property type="entry name" value="GH43_Pc3Gal43A-like"/>
    <property type="match status" value="1"/>
</dbReference>
<keyword evidence="8" id="KW-1185">Reference proteome</keyword>
<keyword evidence="2 5" id="KW-0378">Hydrolase</keyword>
<evidence type="ECO:0000256" key="6">
    <source>
        <dbReference type="SAM" id="SignalP"/>
    </source>
</evidence>
<dbReference type="InterPro" id="IPR008979">
    <property type="entry name" value="Galactose-bd-like_sf"/>
</dbReference>
<dbReference type="GO" id="GO:0004553">
    <property type="term" value="F:hydrolase activity, hydrolyzing O-glycosyl compounds"/>
    <property type="evidence" value="ECO:0007669"/>
    <property type="project" value="InterPro"/>
</dbReference>
<dbReference type="PANTHER" id="PTHR22925">
    <property type="entry name" value="GLYCOSYL HYDROLASE 43 FAMILY MEMBER"/>
    <property type="match status" value="1"/>
</dbReference>
<dbReference type="Pfam" id="PF04616">
    <property type="entry name" value="Glyco_hydro_43"/>
    <property type="match status" value="1"/>
</dbReference>
<comment type="similarity">
    <text evidence="1 5">Belongs to the glycosyl hydrolase 43 family.</text>
</comment>
<dbReference type="GO" id="GO:0005975">
    <property type="term" value="P:carbohydrate metabolic process"/>
    <property type="evidence" value="ECO:0007669"/>
    <property type="project" value="InterPro"/>
</dbReference>
<dbReference type="InterPro" id="IPR006710">
    <property type="entry name" value="Glyco_hydro_43"/>
</dbReference>
<evidence type="ECO:0000313" key="7">
    <source>
        <dbReference type="EMBL" id="CAK5280057.1"/>
    </source>
</evidence>
<feature type="site" description="Important for catalytic activity, responsible for pKa modulation of the active site Glu and correct orientation of both the proton donor and substrate" evidence="4">
    <location>
        <position position="152"/>
    </location>
</feature>
<protein>
    <recommendedName>
        <fullName evidence="9">Galactan 1,3-beta-galactosidase</fullName>
    </recommendedName>
</protein>
<feature type="chain" id="PRO_5041989236" description="Galactan 1,3-beta-galactosidase" evidence="6">
    <location>
        <begin position="16"/>
        <end position="438"/>
    </location>
</feature>
<evidence type="ECO:0000313" key="8">
    <source>
        <dbReference type="Proteomes" id="UP001295794"/>
    </source>
</evidence>
<evidence type="ECO:0000256" key="4">
    <source>
        <dbReference type="PIRSR" id="PIRSR606710-2"/>
    </source>
</evidence>
<dbReference type="Gene3D" id="2.60.120.260">
    <property type="entry name" value="Galactose-binding domain-like"/>
    <property type="match status" value="1"/>
</dbReference>
<dbReference type="PANTHER" id="PTHR22925:SF3">
    <property type="entry name" value="GLYCOSYL HYDROLASE FAMILY PROTEIN 43"/>
    <property type="match status" value="1"/>
</dbReference>
<dbReference type="CDD" id="cd04081">
    <property type="entry name" value="CBM35_galactosidase-like"/>
    <property type="match status" value="1"/>
</dbReference>
<dbReference type="SUPFAM" id="SSF49785">
    <property type="entry name" value="Galactose-binding domain-like"/>
    <property type="match status" value="1"/>
</dbReference>
<comment type="caution">
    <text evidence="7">The sequence shown here is derived from an EMBL/GenBank/DDBJ whole genome shotgun (WGS) entry which is preliminary data.</text>
</comment>
<evidence type="ECO:0000256" key="2">
    <source>
        <dbReference type="ARBA" id="ARBA00022801"/>
    </source>
</evidence>
<evidence type="ECO:0000256" key="3">
    <source>
        <dbReference type="ARBA" id="ARBA00023295"/>
    </source>
</evidence>
<accession>A0AAD2HQC0</accession>
<dbReference type="Proteomes" id="UP001295794">
    <property type="component" value="Unassembled WGS sequence"/>
</dbReference>
<dbReference type="SUPFAM" id="SSF75005">
    <property type="entry name" value="Arabinanase/levansucrase/invertase"/>
    <property type="match status" value="1"/>
</dbReference>